<evidence type="ECO:0000259" key="1">
    <source>
        <dbReference type="Pfam" id="PF13550"/>
    </source>
</evidence>
<protein>
    <submittedName>
        <fullName evidence="3">Uncharacterized protein</fullName>
    </submittedName>
</protein>
<dbReference type="EMBL" id="VOPY01000003">
    <property type="protein sequence ID" value="TXC68195.1"/>
    <property type="molecule type" value="Genomic_DNA"/>
</dbReference>
<name>A0A5C6U997_9SPHN</name>
<evidence type="ECO:0000259" key="2">
    <source>
        <dbReference type="Pfam" id="PF23666"/>
    </source>
</evidence>
<sequence length="714" mass="72056">MATLVLTAVGTAVGGPVGGLIGSVVGGVIDRAVFAPKPREGPRLTDLRLQTSTYGSAIPRIYGSVRVAGTVIWATDLKESKTTSGGGKGAPKSVSYNYSASFAVALSSRAAGRIARIWADGKLLRGSAGDFKTATRFRFWSGDADQPVDPLIASAVGIAQCPAHRDVAYAVFEDMALAEYGNRIPSLTFEIVADEGAVTVGSVARDLLPARFDAASEVGLIGYAASGASIADAIGPLVALGGLRRGGSAETPVLGAPTGAGAIRVTPATPVVVERAADAGLPRPVTLHYYDPLRDFQTGAQSANVAGDAERGFAIDLPAALDAGQAQGAAERIVRARLSEGVHGELRSGLGALALRPGDAVVVPGLAGGWTIAASEIDASGVMLSLTRLATGEPLAPGQGATPGLPVLERDLPIPPTRWLFADLPPSGSASAPSPVRIAAAGEAVGWRGADVTIVGGSYDGAAVARIGVESVMGTAASVLPAASAAMLDTTSSVEIELLHAEMTLSGADDAALLAGRNIAMIGGEALQFGSAVQLTPTRWRLSRLLRGRGGSEAAIAGHAAGEAFVLVDPAAIGAIDPAMLVGGGGVAVAGLGDPDPVAMVPPAPLRADRPLSPVHGWWNPAADGSVTIGWTRRSRAGWAWSDGLDAPIGEDRELYRIAQLSGAGSETVLFECASPEATIASAVLAAAGGAMTLRIRQVGSLAASEALEISIAN</sequence>
<feature type="domain" description="Tip attachment protein J" evidence="1">
    <location>
        <begin position="268"/>
        <end position="374"/>
    </location>
</feature>
<dbReference type="InterPro" id="IPR032876">
    <property type="entry name" value="J_dom"/>
</dbReference>
<comment type="caution">
    <text evidence="3">The sequence shown here is derived from an EMBL/GenBank/DDBJ whole genome shotgun (WGS) entry which is preliminary data.</text>
</comment>
<keyword evidence="4" id="KW-1185">Reference proteome</keyword>
<dbReference type="Proteomes" id="UP000321129">
    <property type="component" value="Unassembled WGS sequence"/>
</dbReference>
<dbReference type="RefSeq" id="WP_147123414.1">
    <property type="nucleotide sequence ID" value="NZ_VOPY01000003.1"/>
</dbReference>
<gene>
    <name evidence="3" type="ORF">FSZ31_10900</name>
</gene>
<organism evidence="3 4">
    <name type="scientific">Flavisphingopyxis soli</name>
    <dbReference type="NCBI Taxonomy" id="2601267"/>
    <lineage>
        <taxon>Bacteria</taxon>
        <taxon>Pseudomonadati</taxon>
        <taxon>Pseudomonadota</taxon>
        <taxon>Alphaproteobacteria</taxon>
        <taxon>Sphingomonadales</taxon>
        <taxon>Sphingopyxidaceae</taxon>
        <taxon>Flavisphingopyxis</taxon>
    </lineage>
</organism>
<dbReference type="Pfam" id="PF23666">
    <property type="entry name" value="Rcc01698_C"/>
    <property type="match status" value="1"/>
</dbReference>
<dbReference type="InterPro" id="IPR056490">
    <property type="entry name" value="Rcc01698_C"/>
</dbReference>
<feature type="domain" description="Rcc01698-like C-terminal" evidence="2">
    <location>
        <begin position="471"/>
        <end position="566"/>
    </location>
</feature>
<dbReference type="OrthoDB" id="8445115at2"/>
<reference evidence="3 4" key="1">
    <citation type="submission" date="2019-08" db="EMBL/GenBank/DDBJ databases">
        <title>Sphingorhabdus soil sp. nov., isolated from arctic soil.</title>
        <authorList>
            <person name="Liu Y."/>
        </authorList>
    </citation>
    <scope>NUCLEOTIDE SEQUENCE [LARGE SCALE GENOMIC DNA]</scope>
    <source>
        <strain evidence="3 4">D-2Q-5-6</strain>
    </source>
</reference>
<dbReference type="AlphaFoldDB" id="A0A5C6U997"/>
<accession>A0A5C6U997</accession>
<dbReference type="Pfam" id="PF13550">
    <property type="entry name" value="Phage-tail_3"/>
    <property type="match status" value="1"/>
</dbReference>
<evidence type="ECO:0000313" key="3">
    <source>
        <dbReference type="EMBL" id="TXC68195.1"/>
    </source>
</evidence>
<evidence type="ECO:0000313" key="4">
    <source>
        <dbReference type="Proteomes" id="UP000321129"/>
    </source>
</evidence>
<proteinExistence type="predicted"/>